<dbReference type="PROSITE" id="PS00502">
    <property type="entry name" value="POLYGALACTURONASE"/>
    <property type="match status" value="1"/>
</dbReference>
<dbReference type="Pfam" id="PF00295">
    <property type="entry name" value="Glyco_hydro_28"/>
    <property type="match status" value="1"/>
</dbReference>
<accession>A0A0F8X0V1</accession>
<dbReference type="InterPro" id="IPR012334">
    <property type="entry name" value="Pectin_lyas_fold"/>
</dbReference>
<keyword evidence="5" id="KW-0677">Repeat</keyword>
<evidence type="ECO:0000256" key="10">
    <source>
        <dbReference type="ARBA" id="ARBA00023316"/>
    </source>
</evidence>
<evidence type="ECO:0000256" key="1">
    <source>
        <dbReference type="ARBA" id="ARBA00004613"/>
    </source>
</evidence>
<dbReference type="EMBL" id="JYKN01000715">
    <property type="protein sequence ID" value="KKK23315.1"/>
    <property type="molecule type" value="Genomic_DNA"/>
</dbReference>
<keyword evidence="9 14" id="KW-0326">Glycosidase</keyword>
<evidence type="ECO:0000256" key="8">
    <source>
        <dbReference type="ARBA" id="ARBA00023277"/>
    </source>
</evidence>
<keyword evidence="11" id="KW-0624">Polysaccharide degradation</keyword>
<evidence type="ECO:0000256" key="5">
    <source>
        <dbReference type="ARBA" id="ARBA00022737"/>
    </source>
</evidence>
<dbReference type="GO" id="GO:0071555">
    <property type="term" value="P:cell wall organization"/>
    <property type="evidence" value="ECO:0007669"/>
    <property type="project" value="UniProtKB-KW"/>
</dbReference>
<evidence type="ECO:0008006" key="18">
    <source>
        <dbReference type="Google" id="ProtNLM"/>
    </source>
</evidence>
<evidence type="ECO:0000256" key="15">
    <source>
        <dbReference type="SAM" id="SignalP"/>
    </source>
</evidence>
<evidence type="ECO:0000256" key="6">
    <source>
        <dbReference type="ARBA" id="ARBA00022801"/>
    </source>
</evidence>
<evidence type="ECO:0000256" key="3">
    <source>
        <dbReference type="ARBA" id="ARBA00022525"/>
    </source>
</evidence>
<keyword evidence="4 15" id="KW-0732">Signal</keyword>
<keyword evidence="8" id="KW-0119">Carbohydrate metabolism</keyword>
<protein>
    <recommendedName>
        <fullName evidence="18">Endo-xylogalacturonan hydrolase A</fullName>
    </recommendedName>
</protein>
<name>A0A0F8X0V1_9EURO</name>
<comment type="similarity">
    <text evidence="2 14">Belongs to the glycosyl hydrolase 28 family.</text>
</comment>
<evidence type="ECO:0000256" key="9">
    <source>
        <dbReference type="ARBA" id="ARBA00023295"/>
    </source>
</evidence>
<comment type="caution">
    <text evidence="16">The sequence shown here is derived from an EMBL/GenBank/DDBJ whole genome shotgun (WGS) entry which is preliminary data.</text>
</comment>
<dbReference type="OrthoDB" id="187139at2759"/>
<evidence type="ECO:0000256" key="7">
    <source>
        <dbReference type="ARBA" id="ARBA00023180"/>
    </source>
</evidence>
<keyword evidence="17" id="KW-1185">Reference proteome</keyword>
<evidence type="ECO:0000256" key="11">
    <source>
        <dbReference type="ARBA" id="ARBA00023326"/>
    </source>
</evidence>
<dbReference type="InterPro" id="IPR000743">
    <property type="entry name" value="Glyco_hydro_28"/>
</dbReference>
<organism evidence="16 17">
    <name type="scientific">Aspergillus ochraceoroseus</name>
    <dbReference type="NCBI Taxonomy" id="138278"/>
    <lineage>
        <taxon>Eukaryota</taxon>
        <taxon>Fungi</taxon>
        <taxon>Dikarya</taxon>
        <taxon>Ascomycota</taxon>
        <taxon>Pezizomycotina</taxon>
        <taxon>Eurotiomycetes</taxon>
        <taxon>Eurotiomycetidae</taxon>
        <taxon>Eurotiales</taxon>
        <taxon>Aspergillaceae</taxon>
        <taxon>Aspergillus</taxon>
        <taxon>Aspergillus subgen. Nidulantes</taxon>
    </lineage>
</organism>
<dbReference type="AlphaFoldDB" id="A0A0F8X0V1"/>
<dbReference type="PANTHER" id="PTHR31736">
    <property type="match status" value="1"/>
</dbReference>
<evidence type="ECO:0000256" key="4">
    <source>
        <dbReference type="ARBA" id="ARBA00022729"/>
    </source>
</evidence>
<dbReference type="Proteomes" id="UP000034947">
    <property type="component" value="Unassembled WGS sequence"/>
</dbReference>
<feature type="active site" evidence="13">
    <location>
        <position position="244"/>
    </location>
</feature>
<keyword evidence="10" id="KW-0961">Cell wall biogenesis/degradation</keyword>
<evidence type="ECO:0000256" key="14">
    <source>
        <dbReference type="RuleBase" id="RU361169"/>
    </source>
</evidence>
<dbReference type="InterPro" id="IPR011050">
    <property type="entry name" value="Pectin_lyase_fold/virulence"/>
</dbReference>
<comment type="function">
    <text evidence="12">Pectinolytic enzyme involved in the degradation of xylogalacturonan (xga), a galacturonan backbone heavily substituted with xylose, and which is one important component of the hairy regions of pectin. Activity requires a galacturonic acid backbone substituted with xylose.</text>
</comment>
<sequence length="401" mass="41588">MFFFQSVVLLGLVGASWANPSGVQQARAVCTPKAGGSPKIDDVPAITKAFASCGHGGTIIIPKGSTYHLNSVLDLGGCSNCDFQIEGLLKFTGSTSYWNGKYAMINIHKITGLKMRSLTGAGVVDGSGQDSWDLFASNSNYRRPTLLGIGGSSNLEVSNLRLTNPPNVFVSVKSGTEHAVFSGLRLDARSVSRHPAINTDGFNIGQSTHIRITKTTVANDDDCIAFQSGSSDITVQDITCRGSHGLSVGSLGKTNADTVQNIWIERATMIGCSKAAGIKTYPGGAGAGHGQATVRNVTWADVDVQACDYAIQIQSCYGTSPADCEKHPGDAVLEDVTFTGFTGTTNSKYGSALANLNCGARGTCGVTVRDFSVKAPSGKGEVLCGNTPSHLGVACTSGASG</sequence>
<keyword evidence="7" id="KW-0325">Glycoprotein</keyword>
<evidence type="ECO:0000256" key="2">
    <source>
        <dbReference type="ARBA" id="ARBA00008834"/>
    </source>
</evidence>
<evidence type="ECO:0000256" key="12">
    <source>
        <dbReference type="ARBA" id="ARBA00037278"/>
    </source>
</evidence>
<dbReference type="GO" id="GO:0000272">
    <property type="term" value="P:polysaccharide catabolic process"/>
    <property type="evidence" value="ECO:0007669"/>
    <property type="project" value="UniProtKB-KW"/>
</dbReference>
<evidence type="ECO:0000256" key="13">
    <source>
        <dbReference type="PROSITE-ProRule" id="PRU10052"/>
    </source>
</evidence>
<dbReference type="PANTHER" id="PTHR31736:SF9">
    <property type="entry name" value="ENDO-XYLOGALACTURONAN HYDROLASE A-RELATED"/>
    <property type="match status" value="1"/>
</dbReference>
<dbReference type="Gene3D" id="2.160.20.10">
    <property type="entry name" value="Single-stranded right-handed beta-helix, Pectin lyase-like"/>
    <property type="match status" value="1"/>
</dbReference>
<feature type="chain" id="PRO_5002529372" description="Endo-xylogalacturonan hydrolase A" evidence="15">
    <location>
        <begin position="19"/>
        <end position="401"/>
    </location>
</feature>
<comment type="subcellular location">
    <subcellularLocation>
        <location evidence="1">Secreted</location>
    </subcellularLocation>
</comment>
<evidence type="ECO:0000313" key="16">
    <source>
        <dbReference type="EMBL" id="KKK23315.1"/>
    </source>
</evidence>
<gene>
    <name evidence="16" type="ORF">AOCH_005843</name>
</gene>
<evidence type="ECO:0000313" key="17">
    <source>
        <dbReference type="Proteomes" id="UP000034947"/>
    </source>
</evidence>
<keyword evidence="6 14" id="KW-0378">Hydrolase</keyword>
<dbReference type="VEuPathDB" id="FungiDB:P175DRAFT_0518256"/>
<dbReference type="SUPFAM" id="SSF51126">
    <property type="entry name" value="Pectin lyase-like"/>
    <property type="match status" value="1"/>
</dbReference>
<reference evidence="16 17" key="1">
    <citation type="submission" date="2015-02" db="EMBL/GenBank/DDBJ databases">
        <title>Draft Genome Sequences of Two Closely-Related Aflatoxigenic Aspergillus Species Obtained from the Cote d'Ivoire.</title>
        <authorList>
            <person name="Moore G.G."/>
            <person name="Beltz S.B."/>
            <person name="Mack B.M."/>
        </authorList>
    </citation>
    <scope>NUCLEOTIDE SEQUENCE [LARGE SCALE GENOMIC DNA]</scope>
    <source>
        <strain evidence="16 17">SRRC1432</strain>
    </source>
</reference>
<feature type="signal peptide" evidence="15">
    <location>
        <begin position="1"/>
        <end position="18"/>
    </location>
</feature>
<proteinExistence type="inferred from homology"/>
<keyword evidence="3" id="KW-0964">Secreted</keyword>
<dbReference type="GO" id="GO:0004650">
    <property type="term" value="F:polygalacturonase activity"/>
    <property type="evidence" value="ECO:0007669"/>
    <property type="project" value="InterPro"/>
</dbReference>
<dbReference type="GO" id="GO:0005576">
    <property type="term" value="C:extracellular region"/>
    <property type="evidence" value="ECO:0007669"/>
    <property type="project" value="UniProtKB-SubCell"/>
</dbReference>